<dbReference type="Pfam" id="PF00089">
    <property type="entry name" value="Trypsin"/>
    <property type="match status" value="1"/>
</dbReference>
<dbReference type="Gene3D" id="2.40.10.10">
    <property type="entry name" value="Trypsin-like serine proteases"/>
    <property type="match status" value="1"/>
</dbReference>
<keyword evidence="11" id="KW-1185">Reference proteome</keyword>
<organism evidence="10 11">
    <name type="scientific">Zophobas morio</name>
    <dbReference type="NCBI Taxonomy" id="2755281"/>
    <lineage>
        <taxon>Eukaryota</taxon>
        <taxon>Metazoa</taxon>
        <taxon>Ecdysozoa</taxon>
        <taxon>Arthropoda</taxon>
        <taxon>Hexapoda</taxon>
        <taxon>Insecta</taxon>
        <taxon>Pterygota</taxon>
        <taxon>Neoptera</taxon>
        <taxon>Endopterygota</taxon>
        <taxon>Coleoptera</taxon>
        <taxon>Polyphaga</taxon>
        <taxon>Cucujiformia</taxon>
        <taxon>Tenebrionidae</taxon>
        <taxon>Zophobas</taxon>
    </lineage>
</organism>
<evidence type="ECO:0000256" key="8">
    <source>
        <dbReference type="SAM" id="SignalP"/>
    </source>
</evidence>
<dbReference type="PROSITE" id="PS00135">
    <property type="entry name" value="TRYPSIN_SER"/>
    <property type="match status" value="1"/>
</dbReference>
<keyword evidence="5 7" id="KW-0720">Serine protease</keyword>
<evidence type="ECO:0000313" key="10">
    <source>
        <dbReference type="EMBL" id="KAJ3653900.1"/>
    </source>
</evidence>
<dbReference type="FunFam" id="2.40.10.10:FF:000047">
    <property type="entry name" value="Trypsin eta"/>
    <property type="match status" value="1"/>
</dbReference>
<name>A0AA38MED2_9CUCU</name>
<feature type="signal peptide" evidence="8">
    <location>
        <begin position="1"/>
        <end position="18"/>
    </location>
</feature>
<evidence type="ECO:0000256" key="7">
    <source>
        <dbReference type="RuleBase" id="RU363034"/>
    </source>
</evidence>
<dbReference type="PANTHER" id="PTHR24252:SF11">
    <property type="entry name" value="ATRIAL NATRIURETIC PEPTIDE-CONVERTING ENZYME ISOFORM X1"/>
    <property type="match status" value="1"/>
</dbReference>
<keyword evidence="6" id="KW-1015">Disulfide bond</keyword>
<dbReference type="InterPro" id="IPR033116">
    <property type="entry name" value="TRYPSIN_SER"/>
</dbReference>
<keyword evidence="8" id="KW-0732">Signal</keyword>
<dbReference type="GO" id="GO:0005576">
    <property type="term" value="C:extracellular region"/>
    <property type="evidence" value="ECO:0007669"/>
    <property type="project" value="UniProtKB-SubCell"/>
</dbReference>
<sequence length="257" mass="27452">MTATTVLVFFALLAATIATPLGFNPGGRIVGGSNATTGQYPFIVSLRTPSDSHNCGGSLIRNNWVVTAAHCVSGYPVNYYTVVAGITQLNSPTGIRRKVSKVIVNSGWNSWTIEHDIAVLQLDEPLILSPTIQTIQLDVNNFDDERPCTVVGWGRLSAGGIIPNNLQYLESLTILLSRCRSLWGSINPVFDSQVCTLTRSGEGACNGDSGGPLICNEGGSNKLCGIVSWGSPCARGMPDVFTRVSTYVDWIQSQIGD</sequence>
<keyword evidence="3 7" id="KW-0645">Protease</keyword>
<dbReference type="CDD" id="cd00190">
    <property type="entry name" value="Tryp_SPc"/>
    <property type="match status" value="1"/>
</dbReference>
<dbReference type="InterPro" id="IPR001314">
    <property type="entry name" value="Peptidase_S1A"/>
</dbReference>
<keyword evidence="2" id="KW-0964">Secreted</keyword>
<dbReference type="PROSITE" id="PS00134">
    <property type="entry name" value="TRYPSIN_HIS"/>
    <property type="match status" value="1"/>
</dbReference>
<dbReference type="PRINTS" id="PR00722">
    <property type="entry name" value="CHYMOTRYPSIN"/>
</dbReference>
<evidence type="ECO:0000313" key="11">
    <source>
        <dbReference type="Proteomes" id="UP001168821"/>
    </source>
</evidence>
<evidence type="ECO:0000256" key="6">
    <source>
        <dbReference type="ARBA" id="ARBA00023157"/>
    </source>
</evidence>
<evidence type="ECO:0000259" key="9">
    <source>
        <dbReference type="PROSITE" id="PS50240"/>
    </source>
</evidence>
<accession>A0AA38MED2</accession>
<dbReference type="PROSITE" id="PS50240">
    <property type="entry name" value="TRYPSIN_DOM"/>
    <property type="match status" value="1"/>
</dbReference>
<evidence type="ECO:0000256" key="3">
    <source>
        <dbReference type="ARBA" id="ARBA00022670"/>
    </source>
</evidence>
<dbReference type="GO" id="GO:0016485">
    <property type="term" value="P:protein processing"/>
    <property type="evidence" value="ECO:0007669"/>
    <property type="project" value="UniProtKB-ARBA"/>
</dbReference>
<feature type="chain" id="PRO_5041280517" description="Peptidase S1 domain-containing protein" evidence="8">
    <location>
        <begin position="19"/>
        <end position="257"/>
    </location>
</feature>
<protein>
    <recommendedName>
        <fullName evidence="9">Peptidase S1 domain-containing protein</fullName>
    </recommendedName>
</protein>
<dbReference type="InterPro" id="IPR009003">
    <property type="entry name" value="Peptidase_S1_PA"/>
</dbReference>
<comment type="caution">
    <text evidence="10">The sequence shown here is derived from an EMBL/GenBank/DDBJ whole genome shotgun (WGS) entry which is preliminary data.</text>
</comment>
<dbReference type="InterPro" id="IPR001254">
    <property type="entry name" value="Trypsin_dom"/>
</dbReference>
<evidence type="ECO:0000256" key="5">
    <source>
        <dbReference type="ARBA" id="ARBA00022825"/>
    </source>
</evidence>
<evidence type="ECO:0000256" key="2">
    <source>
        <dbReference type="ARBA" id="ARBA00022525"/>
    </source>
</evidence>
<dbReference type="InterPro" id="IPR018114">
    <property type="entry name" value="TRYPSIN_HIS"/>
</dbReference>
<dbReference type="AlphaFoldDB" id="A0AA38MED2"/>
<dbReference type="PANTHER" id="PTHR24252">
    <property type="entry name" value="ACROSIN-RELATED"/>
    <property type="match status" value="1"/>
</dbReference>
<evidence type="ECO:0000256" key="1">
    <source>
        <dbReference type="ARBA" id="ARBA00004613"/>
    </source>
</evidence>
<keyword evidence="4 7" id="KW-0378">Hydrolase</keyword>
<dbReference type="InterPro" id="IPR043504">
    <property type="entry name" value="Peptidase_S1_PA_chymotrypsin"/>
</dbReference>
<feature type="domain" description="Peptidase S1" evidence="9">
    <location>
        <begin position="29"/>
        <end position="256"/>
    </location>
</feature>
<dbReference type="GO" id="GO:0004252">
    <property type="term" value="F:serine-type endopeptidase activity"/>
    <property type="evidence" value="ECO:0007669"/>
    <property type="project" value="InterPro"/>
</dbReference>
<comment type="subcellular location">
    <subcellularLocation>
        <location evidence="1">Secreted</location>
    </subcellularLocation>
</comment>
<gene>
    <name evidence="10" type="ORF">Zmor_013126</name>
</gene>
<dbReference type="SUPFAM" id="SSF50494">
    <property type="entry name" value="Trypsin-like serine proteases"/>
    <property type="match status" value="1"/>
</dbReference>
<dbReference type="EMBL" id="JALNTZ010000004">
    <property type="protein sequence ID" value="KAJ3653900.1"/>
    <property type="molecule type" value="Genomic_DNA"/>
</dbReference>
<reference evidence="10" key="1">
    <citation type="journal article" date="2023" name="G3 (Bethesda)">
        <title>Whole genome assemblies of Zophobas morio and Tenebrio molitor.</title>
        <authorList>
            <person name="Kaur S."/>
            <person name="Stinson S.A."/>
            <person name="diCenzo G.C."/>
        </authorList>
    </citation>
    <scope>NUCLEOTIDE SEQUENCE</scope>
    <source>
        <strain evidence="10">QUZm001</strain>
    </source>
</reference>
<evidence type="ECO:0000256" key="4">
    <source>
        <dbReference type="ARBA" id="ARBA00022801"/>
    </source>
</evidence>
<proteinExistence type="predicted"/>
<dbReference type="Proteomes" id="UP001168821">
    <property type="component" value="Unassembled WGS sequence"/>
</dbReference>
<dbReference type="SMART" id="SM00020">
    <property type="entry name" value="Tryp_SPc"/>
    <property type="match status" value="1"/>
</dbReference>